<dbReference type="Pfam" id="PF00501">
    <property type="entry name" value="AMP-binding"/>
    <property type="match status" value="1"/>
</dbReference>
<dbReference type="PANTHER" id="PTHR44394">
    <property type="entry name" value="BETA-ALANINE-ACTIVATING ENZYME"/>
    <property type="match status" value="1"/>
</dbReference>
<evidence type="ECO:0000313" key="4">
    <source>
        <dbReference type="Proteomes" id="UP000095300"/>
    </source>
</evidence>
<evidence type="ECO:0000259" key="1">
    <source>
        <dbReference type="Pfam" id="PF00501"/>
    </source>
</evidence>
<dbReference type="SUPFAM" id="SSF56801">
    <property type="entry name" value="Acetyl-CoA synthetase-like"/>
    <property type="match status" value="1"/>
</dbReference>
<sequence length="981" mass="111112">MDKYCYSVKRLSKLYSNNPFIWEFETNPDLTRQIYKYDQIIREVMVCLDIFRREKIKSFTGISLDVRGHSARSCILLLSILNHGCHFYCIDFKTTNNISQKLKDSGAEYVISKHIQNMDEICTTHATFKVLNHTYFIGILPTSQTSIISNRNICYTICTSGSTGEPKMIHVPYECIYPNIKSLCSLLKINEQDVIFLGSPPTFDPFVVEFFMALEMGSSLVVATNTAIRFTNSVQLLENITILQTTPSLFRLLGIQTIRDFVFQTTSSLRCLLLGGEKFPSPQEIQSWLPENFQHDSKRIFNIYGITEYSCWATIHEYQPTVSSKYKENRIPLGTPLDEATILHISNDEGADKESLNGVCKGELLIGSSIRRCYIPQYDNDKDKDNDANEIIFRKTGDLVERDEGGQLFYIGRINNCIKRLGKRICLDSLASKIENLSKTQAICLWDDHHTKLIFCLHCDKEDKGNQSDTQNQFKTHLEGFEQPDQIEYVEHMPLNQHGKVDNKKLLSKILENPANYKKTPLSVFQNFLEQVMGFQQAPVTTTQIKEEATNAKRIKRNLDVGFLQAGGTSFQALSLATEIGELMYRPEEQRQFLEMLLSSEVSLIDVMEFLENTKPNEQTTREYKIDLQSLTSLNADYKIKFLWRSDLKKCVDASPTIFENEYIAVGSHSHILKTLNATTGSEISHLELSERIECPVVFVSSNMALVGCYDGLLYGFNFNTSEILWQISVNGMIKAKPVIMDGRIILGSYGEDYNIFAFDLRSLNCLWKLKLGSKGIFSSPLWLSDTLVLFCSLDGSYASIDITNGSIKWKKKLDSPIFSTPALVKNTRNEVVLAEVKGRVIICIAENGKEITHFQADGNIFSSITLLQKDSLQSTFILFGCHDGNLYCLKYNAPQSQILLHWKFALNSAVYSTPALAFDKSIVVACSIKGQLVLVDTLQGQIKGSYDFKAEIFSSPCVSDSNCIYVGARDNFLYALQVLQ</sequence>
<dbReference type="InterPro" id="IPR052091">
    <property type="entry name" value="Beta-ala_Activ/Resist"/>
</dbReference>
<dbReference type="Gene3D" id="3.40.50.12780">
    <property type="entry name" value="N-terminal domain of ligase-like"/>
    <property type="match status" value="1"/>
</dbReference>
<dbReference type="Pfam" id="PF13570">
    <property type="entry name" value="Beta-prop_ACSF4"/>
    <property type="match status" value="1"/>
</dbReference>
<dbReference type="PANTHER" id="PTHR44394:SF1">
    <property type="entry name" value="BETA-ALANINE-ACTIVATING ENZYME"/>
    <property type="match status" value="1"/>
</dbReference>
<proteinExistence type="predicted"/>
<gene>
    <name evidence="3" type="primary">106094215</name>
</gene>
<dbReference type="KEGG" id="scac:106094215"/>
<dbReference type="Gene3D" id="2.130.10.10">
    <property type="entry name" value="YVTN repeat-like/Quinoprotein amine dehydrogenase"/>
    <property type="match status" value="2"/>
</dbReference>
<dbReference type="Gene3D" id="3.30.300.30">
    <property type="match status" value="1"/>
</dbReference>
<dbReference type="OrthoDB" id="408177at2759"/>
<dbReference type="GO" id="GO:0043041">
    <property type="term" value="P:amino acid activation for nonribosomal peptide biosynthetic process"/>
    <property type="evidence" value="ECO:0007669"/>
    <property type="project" value="TreeGrafter"/>
</dbReference>
<dbReference type="InterPro" id="IPR045851">
    <property type="entry name" value="AMP-bd_C_sf"/>
</dbReference>
<protein>
    <submittedName>
        <fullName evidence="3">Uncharacterized protein</fullName>
    </submittedName>
</protein>
<dbReference type="InterPro" id="IPR015943">
    <property type="entry name" value="WD40/YVTN_repeat-like_dom_sf"/>
</dbReference>
<dbReference type="SUPFAM" id="SSF50998">
    <property type="entry name" value="Quinoprotein alcohol dehydrogenase-like"/>
    <property type="match status" value="1"/>
</dbReference>
<dbReference type="InterPro" id="IPR011047">
    <property type="entry name" value="Quinoprotein_ADH-like_sf"/>
</dbReference>
<keyword evidence="4" id="KW-1185">Reference proteome</keyword>
<dbReference type="VEuPathDB" id="VectorBase:SCAU010714"/>
<evidence type="ECO:0000313" key="3">
    <source>
        <dbReference type="EnsemblMetazoa" id="SCAU010714-PB"/>
    </source>
</evidence>
<dbReference type="STRING" id="35570.A0A1I8PSL1"/>
<dbReference type="Proteomes" id="UP000095300">
    <property type="component" value="Unassembled WGS sequence"/>
</dbReference>
<dbReference type="InterPro" id="IPR042099">
    <property type="entry name" value="ANL_N_sf"/>
</dbReference>
<feature type="domain" description="AMP-dependent synthetase/ligase" evidence="1">
    <location>
        <begin position="77"/>
        <end position="368"/>
    </location>
</feature>
<dbReference type="SMART" id="SM00564">
    <property type="entry name" value="PQQ"/>
    <property type="match status" value="5"/>
</dbReference>
<feature type="domain" description="Pyrrolo-quinoline quinone repeat" evidence="2">
    <location>
        <begin position="648"/>
        <end position="978"/>
    </location>
</feature>
<dbReference type="InterPro" id="IPR000873">
    <property type="entry name" value="AMP-dep_synth/lig_dom"/>
</dbReference>
<reference evidence="3" key="1">
    <citation type="submission" date="2020-05" db="UniProtKB">
        <authorList>
            <consortium name="EnsemblMetazoa"/>
        </authorList>
    </citation>
    <scope>IDENTIFICATION</scope>
    <source>
        <strain evidence="3">USDA</strain>
    </source>
</reference>
<name>A0A1I8PSL1_STOCA</name>
<dbReference type="AlphaFoldDB" id="A0A1I8PSL1"/>
<dbReference type="InterPro" id="IPR018391">
    <property type="entry name" value="PQQ_b-propeller_rpt"/>
</dbReference>
<organism evidence="3 4">
    <name type="scientific">Stomoxys calcitrans</name>
    <name type="common">Stable fly</name>
    <name type="synonym">Conops calcitrans</name>
    <dbReference type="NCBI Taxonomy" id="35570"/>
    <lineage>
        <taxon>Eukaryota</taxon>
        <taxon>Metazoa</taxon>
        <taxon>Ecdysozoa</taxon>
        <taxon>Arthropoda</taxon>
        <taxon>Hexapoda</taxon>
        <taxon>Insecta</taxon>
        <taxon>Pterygota</taxon>
        <taxon>Neoptera</taxon>
        <taxon>Endopterygota</taxon>
        <taxon>Diptera</taxon>
        <taxon>Brachycera</taxon>
        <taxon>Muscomorpha</taxon>
        <taxon>Muscoidea</taxon>
        <taxon>Muscidae</taxon>
        <taxon>Stomoxys</taxon>
    </lineage>
</organism>
<dbReference type="EnsemblMetazoa" id="SCAU010714-RB">
    <property type="protein sequence ID" value="SCAU010714-PB"/>
    <property type="gene ID" value="SCAU010714"/>
</dbReference>
<dbReference type="InterPro" id="IPR002372">
    <property type="entry name" value="PQQ_rpt_dom"/>
</dbReference>
<evidence type="ECO:0000259" key="2">
    <source>
        <dbReference type="Pfam" id="PF13570"/>
    </source>
</evidence>
<accession>A0A1I8PSL1</accession>